<dbReference type="PANTHER" id="PTHR36448">
    <property type="entry name" value="BLR7373 PROTEIN"/>
    <property type="match status" value="1"/>
</dbReference>
<reference evidence="3 4" key="1">
    <citation type="journal article" date="2024" name="Nat. Commun.">
        <title>Phylogenomics reveals the evolutionary origins of lichenization in chlorophyte algae.</title>
        <authorList>
            <person name="Puginier C."/>
            <person name="Libourel C."/>
            <person name="Otte J."/>
            <person name="Skaloud P."/>
            <person name="Haon M."/>
            <person name="Grisel S."/>
            <person name="Petersen M."/>
            <person name="Berrin J.G."/>
            <person name="Delaux P.M."/>
            <person name="Dal Grande F."/>
            <person name="Keller J."/>
        </authorList>
    </citation>
    <scope>NUCLEOTIDE SEQUENCE [LARGE SCALE GENOMIC DNA]</scope>
    <source>
        <strain evidence="3 4">SAG 2036</strain>
    </source>
</reference>
<dbReference type="InterPro" id="IPR006045">
    <property type="entry name" value="Cupin_1"/>
</dbReference>
<dbReference type="InterPro" id="IPR011051">
    <property type="entry name" value="RmlC_Cupin_sf"/>
</dbReference>
<proteinExistence type="predicted"/>
<dbReference type="PANTHER" id="PTHR36448:SF2">
    <property type="entry name" value="CUPIN TYPE-1 DOMAIN-CONTAINING PROTEIN"/>
    <property type="match status" value="1"/>
</dbReference>
<evidence type="ECO:0000313" key="3">
    <source>
        <dbReference type="EMBL" id="KAK9791345.1"/>
    </source>
</evidence>
<evidence type="ECO:0000259" key="2">
    <source>
        <dbReference type="Pfam" id="PF00190"/>
    </source>
</evidence>
<keyword evidence="4" id="KW-1185">Reference proteome</keyword>
<feature type="region of interest" description="Disordered" evidence="1">
    <location>
        <begin position="97"/>
        <end position="122"/>
    </location>
</feature>
<gene>
    <name evidence="3" type="ORF">WJX73_002544</name>
</gene>
<dbReference type="Gene3D" id="2.60.120.10">
    <property type="entry name" value="Jelly Rolls"/>
    <property type="match status" value="1"/>
</dbReference>
<feature type="domain" description="Cupin type-1" evidence="2">
    <location>
        <begin position="6"/>
        <end position="57"/>
    </location>
</feature>
<organism evidence="3 4">
    <name type="scientific">Symbiochloris irregularis</name>
    <dbReference type="NCBI Taxonomy" id="706552"/>
    <lineage>
        <taxon>Eukaryota</taxon>
        <taxon>Viridiplantae</taxon>
        <taxon>Chlorophyta</taxon>
        <taxon>core chlorophytes</taxon>
        <taxon>Trebouxiophyceae</taxon>
        <taxon>Trebouxiales</taxon>
        <taxon>Trebouxiaceae</taxon>
        <taxon>Symbiochloris</taxon>
    </lineage>
</organism>
<comment type="caution">
    <text evidence="3">The sequence shown here is derived from an EMBL/GenBank/DDBJ whole genome shotgun (WGS) entry which is preliminary data.</text>
</comment>
<dbReference type="SUPFAM" id="SSF51182">
    <property type="entry name" value="RmlC-like cupins"/>
    <property type="match status" value="1"/>
</dbReference>
<evidence type="ECO:0000256" key="1">
    <source>
        <dbReference type="SAM" id="MobiDB-lite"/>
    </source>
</evidence>
<dbReference type="EMBL" id="JALJOQ010000179">
    <property type="protein sequence ID" value="KAK9791345.1"/>
    <property type="molecule type" value="Genomic_DNA"/>
</dbReference>
<accession>A0AAW1NTG9</accession>
<dbReference type="InterPro" id="IPR014710">
    <property type="entry name" value="RmlC-like_jellyroll"/>
</dbReference>
<dbReference type="InterPro" id="IPR047121">
    <property type="entry name" value="YjiB-like"/>
</dbReference>
<dbReference type="Proteomes" id="UP001465755">
    <property type="component" value="Unassembled WGS sequence"/>
</dbReference>
<protein>
    <recommendedName>
        <fullName evidence="2">Cupin type-1 domain-containing protein</fullName>
    </recommendedName>
</protein>
<sequence>MFPFSHFHSNVHEALGIFRGSALLQFGGDADAAVQEDVSAGDLIVIPAGVAHKQVEAKGNFMMVGAYPKGAPSWDCFKGEGGEQEWQQAMASIKRTRMPDQDPVFGSDPKAPLFEHWQQSGR</sequence>
<dbReference type="AlphaFoldDB" id="A0AAW1NTG9"/>
<dbReference type="Pfam" id="PF00190">
    <property type="entry name" value="Cupin_1"/>
    <property type="match status" value="1"/>
</dbReference>
<evidence type="ECO:0000313" key="4">
    <source>
        <dbReference type="Proteomes" id="UP001465755"/>
    </source>
</evidence>
<dbReference type="CDD" id="cd02219">
    <property type="entry name" value="cupin_YjlB-like"/>
    <property type="match status" value="1"/>
</dbReference>
<name>A0AAW1NTG9_9CHLO</name>